<feature type="region of interest" description="Disordered" evidence="1">
    <location>
        <begin position="1"/>
        <end position="36"/>
    </location>
</feature>
<dbReference type="AlphaFoldDB" id="A0A0N4W276"/>
<sequence>MSSTFAKFDNDLTTRMNYDEDGNDETTGEKDTAGLPVLTPMLAPSAKIVAVGFNDTDLTGIVKMNGTAVSVPYAFSTDDVQSVVQAVLS</sequence>
<evidence type="ECO:0000313" key="3">
    <source>
        <dbReference type="Proteomes" id="UP000268014"/>
    </source>
</evidence>
<evidence type="ECO:0000256" key="1">
    <source>
        <dbReference type="SAM" id="MobiDB-lite"/>
    </source>
</evidence>
<evidence type="ECO:0000313" key="2">
    <source>
        <dbReference type="EMBL" id="VDO21698.1"/>
    </source>
</evidence>
<evidence type="ECO:0000313" key="4">
    <source>
        <dbReference type="WBParaSite" id="HPLM_0000379801-mRNA-1"/>
    </source>
</evidence>
<accession>A0A0N4W276</accession>
<keyword evidence="3" id="KW-1185">Reference proteome</keyword>
<organism evidence="4">
    <name type="scientific">Haemonchus placei</name>
    <name type="common">Barber's pole worm</name>
    <dbReference type="NCBI Taxonomy" id="6290"/>
    <lineage>
        <taxon>Eukaryota</taxon>
        <taxon>Metazoa</taxon>
        <taxon>Ecdysozoa</taxon>
        <taxon>Nematoda</taxon>
        <taxon>Chromadorea</taxon>
        <taxon>Rhabditida</taxon>
        <taxon>Rhabditina</taxon>
        <taxon>Rhabditomorpha</taxon>
        <taxon>Strongyloidea</taxon>
        <taxon>Trichostrongylidae</taxon>
        <taxon>Haemonchus</taxon>
    </lineage>
</organism>
<proteinExistence type="predicted"/>
<dbReference type="OrthoDB" id="5871855at2759"/>
<dbReference type="Proteomes" id="UP000268014">
    <property type="component" value="Unassembled WGS sequence"/>
</dbReference>
<gene>
    <name evidence="2" type="ORF">HPLM_LOCUS3790</name>
</gene>
<name>A0A0N4W276_HAEPC</name>
<dbReference type="EMBL" id="UZAF01016147">
    <property type="protein sequence ID" value="VDO21698.1"/>
    <property type="molecule type" value="Genomic_DNA"/>
</dbReference>
<feature type="compositionally biased region" description="Polar residues" evidence="1">
    <location>
        <begin position="1"/>
        <end position="16"/>
    </location>
</feature>
<reference evidence="2 3" key="2">
    <citation type="submission" date="2018-11" db="EMBL/GenBank/DDBJ databases">
        <authorList>
            <consortium name="Pathogen Informatics"/>
        </authorList>
    </citation>
    <scope>NUCLEOTIDE SEQUENCE [LARGE SCALE GENOMIC DNA]</scope>
    <source>
        <strain evidence="2 3">MHpl1</strain>
    </source>
</reference>
<protein>
    <submittedName>
        <fullName evidence="4">Fe/B12 periplasmic-binding domain-containing protein</fullName>
    </submittedName>
</protein>
<dbReference type="WBParaSite" id="HPLM_0000379801-mRNA-1">
    <property type="protein sequence ID" value="HPLM_0000379801-mRNA-1"/>
    <property type="gene ID" value="HPLM_0000379801"/>
</dbReference>
<reference evidence="4" key="1">
    <citation type="submission" date="2017-02" db="UniProtKB">
        <authorList>
            <consortium name="WormBaseParasite"/>
        </authorList>
    </citation>
    <scope>IDENTIFICATION</scope>
</reference>